<dbReference type="Pfam" id="PF17768">
    <property type="entry name" value="RecJ_OB"/>
    <property type="match status" value="1"/>
</dbReference>
<evidence type="ECO:0000259" key="6">
    <source>
        <dbReference type="Pfam" id="PF01368"/>
    </source>
</evidence>
<evidence type="ECO:0000259" key="8">
    <source>
        <dbReference type="Pfam" id="PF17768"/>
    </source>
</evidence>
<dbReference type="Pfam" id="PF02272">
    <property type="entry name" value="DHHA1"/>
    <property type="match status" value="1"/>
</dbReference>
<evidence type="ECO:0000256" key="2">
    <source>
        <dbReference type="ARBA" id="ARBA00019841"/>
    </source>
</evidence>
<feature type="domain" description="RecJ OB" evidence="8">
    <location>
        <begin position="427"/>
        <end position="535"/>
    </location>
</feature>
<feature type="domain" description="DHHA1" evidence="7">
    <location>
        <begin position="333"/>
        <end position="413"/>
    </location>
</feature>
<evidence type="ECO:0000256" key="3">
    <source>
        <dbReference type="ARBA" id="ARBA00022722"/>
    </source>
</evidence>
<dbReference type="GO" id="GO:0003676">
    <property type="term" value="F:nucleic acid binding"/>
    <property type="evidence" value="ECO:0007669"/>
    <property type="project" value="InterPro"/>
</dbReference>
<dbReference type="InterPro" id="IPR041122">
    <property type="entry name" value="RecJ_OB"/>
</dbReference>
<evidence type="ECO:0000256" key="5">
    <source>
        <dbReference type="ARBA" id="ARBA00022839"/>
    </source>
</evidence>
<dbReference type="InterPro" id="IPR038763">
    <property type="entry name" value="DHH_sf"/>
</dbReference>
<keyword evidence="4" id="KW-0378">Hydrolase</keyword>
<reference evidence="9" key="1">
    <citation type="submission" date="2020-07" db="EMBL/GenBank/DDBJ databases">
        <title>Huge and variable diversity of episymbiotic CPR bacteria and DPANN archaea in groundwater ecosystems.</title>
        <authorList>
            <person name="He C.Y."/>
            <person name="Keren R."/>
            <person name="Whittaker M."/>
            <person name="Farag I.F."/>
            <person name="Doudna J."/>
            <person name="Cate J.H.D."/>
            <person name="Banfield J.F."/>
        </authorList>
    </citation>
    <scope>NUCLEOTIDE SEQUENCE</scope>
    <source>
        <strain evidence="9">NC_groundwater_191_Ag_S-0.1um_45_8</strain>
    </source>
</reference>
<keyword evidence="3" id="KW-0540">Nuclease</keyword>
<feature type="non-terminal residue" evidence="9">
    <location>
        <position position="1"/>
    </location>
</feature>
<dbReference type="EMBL" id="JACOYY010000061">
    <property type="protein sequence ID" value="MBI2052429.1"/>
    <property type="molecule type" value="Genomic_DNA"/>
</dbReference>
<dbReference type="InterPro" id="IPR003156">
    <property type="entry name" value="DHHA1_dom"/>
</dbReference>
<dbReference type="InterPro" id="IPR001667">
    <property type="entry name" value="DDH_dom"/>
</dbReference>
<evidence type="ECO:0000259" key="7">
    <source>
        <dbReference type="Pfam" id="PF02272"/>
    </source>
</evidence>
<dbReference type="SUPFAM" id="SSF64182">
    <property type="entry name" value="DHH phosphoesterases"/>
    <property type="match status" value="1"/>
</dbReference>
<dbReference type="Gene3D" id="2.40.50.460">
    <property type="match status" value="1"/>
</dbReference>
<dbReference type="AlphaFoldDB" id="A0A9D6HR19"/>
<dbReference type="GO" id="GO:0008409">
    <property type="term" value="F:5'-3' exonuclease activity"/>
    <property type="evidence" value="ECO:0007669"/>
    <property type="project" value="InterPro"/>
</dbReference>
<dbReference type="Gene3D" id="3.90.1640.30">
    <property type="match status" value="1"/>
</dbReference>
<dbReference type="NCBIfam" id="TIGR00644">
    <property type="entry name" value="recJ"/>
    <property type="match status" value="1"/>
</dbReference>
<dbReference type="InterPro" id="IPR004610">
    <property type="entry name" value="RecJ"/>
</dbReference>
<dbReference type="GO" id="GO:0006310">
    <property type="term" value="P:DNA recombination"/>
    <property type="evidence" value="ECO:0007669"/>
    <property type="project" value="InterPro"/>
</dbReference>
<feature type="domain" description="DDH" evidence="6">
    <location>
        <begin position="39"/>
        <end position="193"/>
    </location>
</feature>
<accession>A0A9D6HR19</accession>
<name>A0A9D6HR19_9BACT</name>
<evidence type="ECO:0000313" key="10">
    <source>
        <dbReference type="Proteomes" id="UP000786662"/>
    </source>
</evidence>
<dbReference type="Proteomes" id="UP000786662">
    <property type="component" value="Unassembled WGS sequence"/>
</dbReference>
<dbReference type="GO" id="GO:0006281">
    <property type="term" value="P:DNA repair"/>
    <property type="evidence" value="ECO:0007669"/>
    <property type="project" value="InterPro"/>
</dbReference>
<gene>
    <name evidence="9" type="primary">recJ</name>
    <name evidence="9" type="ORF">HYT38_01995</name>
</gene>
<dbReference type="Pfam" id="PF01368">
    <property type="entry name" value="DHH"/>
    <property type="match status" value="1"/>
</dbReference>
<dbReference type="PANTHER" id="PTHR30255:SF2">
    <property type="entry name" value="SINGLE-STRANDED-DNA-SPECIFIC EXONUCLEASE RECJ"/>
    <property type="match status" value="1"/>
</dbReference>
<evidence type="ECO:0000313" key="9">
    <source>
        <dbReference type="EMBL" id="MBI2052429.1"/>
    </source>
</evidence>
<evidence type="ECO:0000256" key="4">
    <source>
        <dbReference type="ARBA" id="ARBA00022801"/>
    </source>
</evidence>
<dbReference type="PANTHER" id="PTHR30255">
    <property type="entry name" value="SINGLE-STRANDED-DNA-SPECIFIC EXONUCLEASE RECJ"/>
    <property type="match status" value="1"/>
</dbReference>
<comment type="similarity">
    <text evidence="1">Belongs to the RecJ family.</text>
</comment>
<evidence type="ECO:0000256" key="1">
    <source>
        <dbReference type="ARBA" id="ARBA00005915"/>
    </source>
</evidence>
<protein>
    <recommendedName>
        <fullName evidence="2">Single-stranded-DNA-specific exonuclease RecJ</fullName>
    </recommendedName>
</protein>
<sequence>KIDRFFKPEYERDLHDPFLLKDMRLACERIHKAVLAKEKIVIYSDYDVDGVSAATVLSEYFRGLNSPFEIYLPDRQKEGHGVNQNALEQLAAAGANLIVTLDCGTTNNKEVQWAKDRGVDMIVVDHHKVIVGRPAAAAFINPHQTGDSYPFKDLCGTGLAFKLYLGLTQSSPPTHKASEGKSKWLLDLVALATVADMVPLLGENRVFVKYGLFVLAKTKRVGLQMLMESSGIKARHNLETLSTNLDAMTLGFSLGPRLNAASRMAHANLAYELLNSPDESKIQELVTTLNQNNRERQRITEKILKELDVAILKRSQIPMFIMEGSPAWPLTLVGLAAAKASEKYYRPALIFEKRDDGLCRGSLRSINGFNLIDAFKCVSEYLIKYGGHPSAAGCTFKAEEEETIREKLNEYAQKILTPELLRKKLNINAEVSFDEVNWDLMGLLEKFEPFGMANPKPRFLTKNVGVKKLVLLGQNGAHLKIFARDTKTGREFPILFFRHNGLAEDFKIGDTLDVVYELDENEWDDSKEIQLKLIDYAKK</sequence>
<keyword evidence="5 9" id="KW-0269">Exonuclease</keyword>
<organism evidence="9 10">
    <name type="scientific">Candidatus Sungiibacteriota bacterium</name>
    <dbReference type="NCBI Taxonomy" id="2750080"/>
    <lineage>
        <taxon>Bacteria</taxon>
        <taxon>Candidatus Sungiibacteriota</taxon>
    </lineage>
</organism>
<dbReference type="InterPro" id="IPR051673">
    <property type="entry name" value="SSDNA_exonuclease_RecJ"/>
</dbReference>
<proteinExistence type="inferred from homology"/>
<comment type="caution">
    <text evidence="9">The sequence shown here is derived from an EMBL/GenBank/DDBJ whole genome shotgun (WGS) entry which is preliminary data.</text>
</comment>